<dbReference type="AlphaFoldDB" id="A0A1H2E0M1"/>
<dbReference type="EMBL" id="LT629787">
    <property type="protein sequence ID" value="SDT88585.1"/>
    <property type="molecule type" value="Genomic_DNA"/>
</dbReference>
<dbReference type="SUPFAM" id="SSF144059">
    <property type="entry name" value="ImpE-like"/>
    <property type="match status" value="1"/>
</dbReference>
<reference evidence="2" key="1">
    <citation type="submission" date="2016-10" db="EMBL/GenBank/DDBJ databases">
        <authorList>
            <person name="Varghese N."/>
            <person name="Submissions S."/>
        </authorList>
    </citation>
    <scope>NUCLEOTIDE SEQUENCE [LARGE SCALE GENOMIC DNA]</scope>
    <source>
        <strain evidence="2">CECT 8338</strain>
    </source>
</reference>
<accession>A0A1H2E0M1</accession>
<organism evidence="1 2">
    <name type="scientific">Halopseudomonas salegens</name>
    <dbReference type="NCBI Taxonomy" id="1434072"/>
    <lineage>
        <taxon>Bacteria</taxon>
        <taxon>Pseudomonadati</taxon>
        <taxon>Pseudomonadota</taxon>
        <taxon>Gammaproteobacteria</taxon>
        <taxon>Pseudomonadales</taxon>
        <taxon>Pseudomonadaceae</taxon>
        <taxon>Halopseudomonas</taxon>
    </lineage>
</organism>
<evidence type="ECO:0000313" key="2">
    <source>
        <dbReference type="Proteomes" id="UP000243924"/>
    </source>
</evidence>
<sequence length="268" mass="29471">MQSTRKILNHEMPLAEQIEETVSTIRKEPAEVKHRVALAQLYMASRQWQQATAQLERAAQLAPACMPLAAAYNEAIRCEMLRNKVLAGESLPAMLDGAPAWVNTLASALHLLSLNDVAQAAQMRDDAFDAAQACRFEINGQAAEWLADADSRLGPVCELFMNGAYYWVPLSDIAELEAEAPVDLRDLFWLPCSVKLVDGQAFSALMPCRYPDEDGQGGDDTLLCRKTEWQELGSDTWVGLGQKIFVSDSGEFPALSVRSLVNMHASEG</sequence>
<dbReference type="InterPro" id="IPR009211">
    <property type="entry name" value="TagJ"/>
</dbReference>
<dbReference type="Pfam" id="PF07024">
    <property type="entry name" value="ImpE"/>
    <property type="match status" value="1"/>
</dbReference>
<protein>
    <submittedName>
        <fullName evidence="1">Type VI secretion system protein ImpE</fullName>
    </submittedName>
</protein>
<dbReference type="RefSeq" id="WP_092383237.1">
    <property type="nucleotide sequence ID" value="NZ_LT629787.1"/>
</dbReference>
<dbReference type="Gene3D" id="1.25.40.10">
    <property type="entry name" value="Tetratricopeptide repeat domain"/>
    <property type="match status" value="1"/>
</dbReference>
<dbReference type="OrthoDB" id="5416084at2"/>
<dbReference type="InterPro" id="IPR011990">
    <property type="entry name" value="TPR-like_helical_dom_sf"/>
</dbReference>
<keyword evidence="2" id="KW-1185">Reference proteome</keyword>
<dbReference type="STRING" id="1434072.SAMN05216210_0183"/>
<name>A0A1H2E0M1_9GAMM</name>
<proteinExistence type="predicted"/>
<gene>
    <name evidence="1" type="ORF">SAMN05216210_0183</name>
</gene>
<dbReference type="PIRSF" id="PIRSF029288">
    <property type="entry name" value="SciE_ImpE"/>
    <property type="match status" value="1"/>
</dbReference>
<dbReference type="Proteomes" id="UP000243924">
    <property type="component" value="Chromosome I"/>
</dbReference>
<evidence type="ECO:0000313" key="1">
    <source>
        <dbReference type="EMBL" id="SDT88585.1"/>
    </source>
</evidence>